<accession>A0A7T8GM23</accession>
<proteinExistence type="predicted"/>
<dbReference type="EMBL" id="CP045908">
    <property type="protein sequence ID" value="QQP33107.1"/>
    <property type="molecule type" value="Genomic_DNA"/>
</dbReference>
<dbReference type="AlphaFoldDB" id="A0A7T8GM23"/>
<feature type="compositionally biased region" description="Polar residues" evidence="1">
    <location>
        <begin position="21"/>
        <end position="34"/>
    </location>
</feature>
<evidence type="ECO:0000313" key="4">
    <source>
        <dbReference type="Proteomes" id="UP000595437"/>
    </source>
</evidence>
<evidence type="ECO:0000313" key="3">
    <source>
        <dbReference type="EMBL" id="QQP33107.1"/>
    </source>
</evidence>
<evidence type="ECO:0000313" key="2">
    <source>
        <dbReference type="EMBL" id="QQP32447.1"/>
    </source>
</evidence>
<reference evidence="4" key="1">
    <citation type="submission" date="2021-01" db="EMBL/GenBank/DDBJ databases">
        <title>Caligus Genome Assembly.</title>
        <authorList>
            <person name="Gallardo-Escarate C."/>
        </authorList>
    </citation>
    <scope>NUCLEOTIDE SEQUENCE [LARGE SCALE GENOMIC DNA]</scope>
</reference>
<feature type="compositionally biased region" description="Basic residues" evidence="1">
    <location>
        <begin position="1"/>
        <end position="10"/>
    </location>
</feature>
<keyword evidence="4" id="KW-1185">Reference proteome</keyword>
<reference evidence="2" key="2">
    <citation type="journal article" name="Sci. Data">
        <title>Chromosome-scale genome assembly of the sea louse Caligus rogercresseyi by SMRT sequencing and Hi-C analysis.</title>
        <authorList>
            <person name="Gallardo-Escarate C."/>
            <person name="Valenzuela-Munoz V."/>
            <person name="Nunez-Acuna G."/>
            <person name="Valenzuela-Miranda D."/>
            <person name="Goncalves A.T."/>
            <person name="Escobar-Sepulveda H."/>
            <person name="Liachko I."/>
            <person name="Nelson B."/>
            <person name="Roberts S."/>
            <person name="Warren W."/>
        </authorList>
    </citation>
    <scope>NUCLEOTIDE SEQUENCE</scope>
    <source>
        <tissue evidence="2">Whole tissue</tissue>
    </source>
</reference>
<dbReference type="EMBL" id="CP045909">
    <property type="protein sequence ID" value="QQP32447.1"/>
    <property type="molecule type" value="Genomic_DNA"/>
</dbReference>
<feature type="region of interest" description="Disordered" evidence="1">
    <location>
        <begin position="1"/>
        <end position="57"/>
    </location>
</feature>
<organism evidence="2 4">
    <name type="scientific">Caligus rogercresseyi</name>
    <name type="common">Sea louse</name>
    <dbReference type="NCBI Taxonomy" id="217165"/>
    <lineage>
        <taxon>Eukaryota</taxon>
        <taxon>Metazoa</taxon>
        <taxon>Ecdysozoa</taxon>
        <taxon>Arthropoda</taxon>
        <taxon>Crustacea</taxon>
        <taxon>Multicrustacea</taxon>
        <taxon>Hexanauplia</taxon>
        <taxon>Copepoda</taxon>
        <taxon>Siphonostomatoida</taxon>
        <taxon>Caligidae</taxon>
        <taxon>Caligus</taxon>
    </lineage>
</organism>
<protein>
    <submittedName>
        <fullName evidence="2">Uncharacterized protein</fullName>
    </submittedName>
</protein>
<sequence length="57" mass="5875">MVVRPSRTRSGKVYDGCPASLSGTNASESSSKKSVTMIRPPSPTSALRSPPVGTPIS</sequence>
<name>A0A7T8GM23_CALRO</name>
<gene>
    <name evidence="3" type="ORF">FKW44_024359</name>
    <name evidence="2" type="ORF">FKW44_024768</name>
</gene>
<dbReference type="Proteomes" id="UP000595437">
    <property type="component" value="Chromosome 20"/>
</dbReference>
<evidence type="ECO:0000256" key="1">
    <source>
        <dbReference type="SAM" id="MobiDB-lite"/>
    </source>
</evidence>
<dbReference type="Proteomes" id="UP000595437">
    <property type="component" value="Chromosome 19"/>
</dbReference>